<dbReference type="InterPro" id="IPR000871">
    <property type="entry name" value="Beta-lactam_class-A"/>
</dbReference>
<name>A0A6P1P1I7_9BACT</name>
<feature type="domain" description="Beta-lactamase class A catalytic" evidence="4">
    <location>
        <begin position="46"/>
        <end position="270"/>
    </location>
</feature>
<dbReference type="Gene3D" id="3.40.710.10">
    <property type="entry name" value="DD-peptidase/beta-lactamase superfamily"/>
    <property type="match status" value="2"/>
</dbReference>
<dbReference type="EMBL" id="CP047897">
    <property type="protein sequence ID" value="QHL87723.1"/>
    <property type="molecule type" value="Genomic_DNA"/>
</dbReference>
<comment type="similarity">
    <text evidence="2">Belongs to the class-A beta-lactamase family.</text>
</comment>
<evidence type="ECO:0000256" key="3">
    <source>
        <dbReference type="ARBA" id="ARBA00012865"/>
    </source>
</evidence>
<accession>A0A6P1P1I7</accession>
<dbReference type="EC" id="3.5.2.6" evidence="3"/>
<dbReference type="GO" id="GO:0008800">
    <property type="term" value="F:beta-lactamase activity"/>
    <property type="evidence" value="ECO:0007669"/>
    <property type="project" value="UniProtKB-EC"/>
</dbReference>
<evidence type="ECO:0000313" key="6">
    <source>
        <dbReference type="Proteomes" id="UP000464214"/>
    </source>
</evidence>
<dbReference type="InterPro" id="IPR012338">
    <property type="entry name" value="Beta-lactam/transpept-like"/>
</dbReference>
<gene>
    <name evidence="5" type="ORF">GU926_09880</name>
</gene>
<dbReference type="KEGG" id="nib:GU926_09880"/>
<dbReference type="PANTHER" id="PTHR35333:SF3">
    <property type="entry name" value="BETA-LACTAMASE-TYPE TRANSPEPTIDASE FOLD CONTAINING PROTEIN"/>
    <property type="match status" value="1"/>
</dbReference>
<dbReference type="SUPFAM" id="SSF56601">
    <property type="entry name" value="beta-lactamase/transpeptidase-like"/>
    <property type="match status" value="1"/>
</dbReference>
<protein>
    <recommendedName>
        <fullName evidence="3">beta-lactamase</fullName>
        <ecNumber evidence="3">3.5.2.6</ecNumber>
    </recommendedName>
</protein>
<evidence type="ECO:0000313" key="5">
    <source>
        <dbReference type="EMBL" id="QHL87723.1"/>
    </source>
</evidence>
<sequence length="299" mass="32943">MRLLSFLVFLTITFSGCTLSKPQPTMSSLKDRISAELSQQKGTFAVAFKDVQTGEEVLLQEHENFHAASTMKTPVLVEAYKQIEAGKFTIDSPIEVKNNFKSIADSSTFSITPTDDGDTELYQHLGKTLPMSDLLYRMIIKSSNLATNIIIELVGAENVTATMRNLGAQEIQVRRGVEDGKAYALGLNNTTTAYDLMLLYTHLVQGKAVSPAASQAMIKILLDQQYKDIIPAKLPKDVQVAHKTGWITGVRHDSGIVFLPDGRKYVLVLLSKQLEDEPAAISAMAQVSLLVYQHMLANH</sequence>
<dbReference type="GO" id="GO:0046677">
    <property type="term" value="P:response to antibiotic"/>
    <property type="evidence" value="ECO:0007669"/>
    <property type="project" value="InterPro"/>
</dbReference>
<keyword evidence="5" id="KW-0378">Hydrolase</keyword>
<dbReference type="PANTHER" id="PTHR35333">
    <property type="entry name" value="BETA-LACTAMASE"/>
    <property type="match status" value="1"/>
</dbReference>
<dbReference type="PROSITE" id="PS51257">
    <property type="entry name" value="PROKAR_LIPOPROTEIN"/>
    <property type="match status" value="1"/>
</dbReference>
<organism evidence="5 6">
    <name type="scientific">Nibribacter ruber</name>
    <dbReference type="NCBI Taxonomy" id="2698458"/>
    <lineage>
        <taxon>Bacteria</taxon>
        <taxon>Pseudomonadati</taxon>
        <taxon>Bacteroidota</taxon>
        <taxon>Cytophagia</taxon>
        <taxon>Cytophagales</taxon>
        <taxon>Hymenobacteraceae</taxon>
        <taxon>Nibribacter</taxon>
    </lineage>
</organism>
<dbReference type="GO" id="GO:0030655">
    <property type="term" value="P:beta-lactam antibiotic catabolic process"/>
    <property type="evidence" value="ECO:0007669"/>
    <property type="project" value="InterPro"/>
</dbReference>
<reference evidence="5 6" key="1">
    <citation type="submission" date="2020-01" db="EMBL/GenBank/DDBJ databases">
        <authorList>
            <person name="Kim M."/>
        </authorList>
    </citation>
    <scope>NUCLEOTIDE SEQUENCE [LARGE SCALE GENOMIC DNA]</scope>
    <source>
        <strain evidence="5 6">BT10</strain>
    </source>
</reference>
<evidence type="ECO:0000256" key="1">
    <source>
        <dbReference type="ARBA" id="ARBA00001526"/>
    </source>
</evidence>
<dbReference type="Proteomes" id="UP000464214">
    <property type="component" value="Chromosome"/>
</dbReference>
<comment type="catalytic activity">
    <reaction evidence="1">
        <text>a beta-lactam + H2O = a substituted beta-amino acid</text>
        <dbReference type="Rhea" id="RHEA:20401"/>
        <dbReference type="ChEBI" id="CHEBI:15377"/>
        <dbReference type="ChEBI" id="CHEBI:35627"/>
        <dbReference type="ChEBI" id="CHEBI:140347"/>
        <dbReference type="EC" id="3.5.2.6"/>
    </reaction>
</comment>
<keyword evidence="6" id="KW-1185">Reference proteome</keyword>
<evidence type="ECO:0000256" key="2">
    <source>
        <dbReference type="ARBA" id="ARBA00009009"/>
    </source>
</evidence>
<dbReference type="Pfam" id="PF13354">
    <property type="entry name" value="Beta-lactamase2"/>
    <property type="match status" value="1"/>
</dbReference>
<evidence type="ECO:0000259" key="4">
    <source>
        <dbReference type="Pfam" id="PF13354"/>
    </source>
</evidence>
<proteinExistence type="inferred from homology"/>
<dbReference type="AlphaFoldDB" id="A0A6P1P1I7"/>
<dbReference type="InterPro" id="IPR045155">
    <property type="entry name" value="Beta-lactam_cat"/>
</dbReference>